<dbReference type="AlphaFoldDB" id="A0A1J1E9F9"/>
<feature type="chain" id="PRO_5013085588" evidence="1">
    <location>
        <begin position="20"/>
        <end position="273"/>
    </location>
</feature>
<gene>
    <name evidence="2" type="ORF">JBKA6_0526</name>
</gene>
<organism evidence="2 3">
    <name type="scientific">Ichthyobacterium seriolicida</name>
    <dbReference type="NCBI Taxonomy" id="242600"/>
    <lineage>
        <taxon>Bacteria</taxon>
        <taxon>Pseudomonadati</taxon>
        <taxon>Bacteroidota</taxon>
        <taxon>Flavobacteriia</taxon>
        <taxon>Flavobacteriales</taxon>
        <taxon>Ichthyobacteriaceae</taxon>
        <taxon>Ichthyobacterium</taxon>
    </lineage>
</organism>
<reference evidence="2 3" key="1">
    <citation type="submission" date="2014-03" db="EMBL/GenBank/DDBJ databases">
        <title>complete genome sequence of Flavobacteriaceae bacterium JBKA-6.</title>
        <authorList>
            <person name="Takano T."/>
            <person name="Nakamura Y."/>
            <person name="Takuma S."/>
            <person name="Yasuike M."/>
            <person name="Matsuyama T."/>
            <person name="Sakai T."/>
            <person name="Fujiwara A."/>
            <person name="Kimoto K."/>
            <person name="Fukuda Y."/>
            <person name="Kondo H."/>
            <person name="Hirono I."/>
            <person name="Nakayasu C."/>
        </authorList>
    </citation>
    <scope>NUCLEOTIDE SEQUENCE [LARGE SCALE GENOMIC DNA]</scope>
    <source>
        <strain evidence="2 3">JBKA-6</strain>
    </source>
</reference>
<dbReference type="OrthoDB" id="748007at2"/>
<dbReference type="RefSeq" id="WP_096685611.1">
    <property type="nucleotide sequence ID" value="NZ_AP014564.1"/>
</dbReference>
<dbReference type="SUPFAM" id="SSF56935">
    <property type="entry name" value="Porins"/>
    <property type="match status" value="1"/>
</dbReference>
<name>A0A1J1E9F9_9FLAO</name>
<evidence type="ECO:0000256" key="1">
    <source>
        <dbReference type="SAM" id="SignalP"/>
    </source>
</evidence>
<accession>A0A1J1E9F9</accession>
<proteinExistence type="predicted"/>
<feature type="signal peptide" evidence="1">
    <location>
        <begin position="1"/>
        <end position="19"/>
    </location>
</feature>
<keyword evidence="1" id="KW-0732">Signal</keyword>
<keyword evidence="3" id="KW-1185">Reference proteome</keyword>
<protein>
    <submittedName>
        <fullName evidence="2">Uncharacterized protein</fullName>
    </submittedName>
</protein>
<sequence>MKISRVVYVLFLFTNAAFGQYTSKDTEAKGMSLAGAMVSDNSFYSLYHNISGLCSFSGMRLALNYSNKFTLKETSNKSIALAFDVYPNNVFAVELSNYGFYKYSENKIFLGYAKKIHSNIFGGIGLYYQFLDVITSTKKSHLFYFSMGLQFIIDDDLSIGVHISNPTLNKYSHSYIKKSYPSNFQVGIKWNINSHLVLYSQLQKELYSNICLQMGLEHSIKKYVYVRIGLDSNFDSYNIGVSMKYSPLDINLSVGYHTRLNFTPSVSTSYKFY</sequence>
<dbReference type="EMBL" id="AP014564">
    <property type="protein sequence ID" value="BAV94539.1"/>
    <property type="molecule type" value="Genomic_DNA"/>
</dbReference>
<dbReference type="KEGG" id="ise:JBKA6_0526"/>
<evidence type="ECO:0000313" key="3">
    <source>
        <dbReference type="Proteomes" id="UP000243197"/>
    </source>
</evidence>
<dbReference type="Proteomes" id="UP000243197">
    <property type="component" value="Chromosome"/>
</dbReference>
<evidence type="ECO:0000313" key="2">
    <source>
        <dbReference type="EMBL" id="BAV94539.1"/>
    </source>
</evidence>